<sequence length="347" mass="37883">MISHVYGTDFQEVNETDFSRRGLLHLPSQNSRGVNNQPPTLGYIADEIQPSPYVENHSTLPQQELTERVWSDAGNHARLPEIPPVGNTMPYNVPLLDFTSSVPPPINMPPQSSHVWVPQAPPPVATMPPTTQQLPACRPQAADVDSPFLNLRNDNVVLSNANATNGQITDSVQLPPGNVYMDDTRTRPIRVKAPINFAPPPPASAPETRNSDRPPYYSEVIKGIPTRCRVTNNPGSSGTRPRFYSPFPPTAHVTSRSGTLNNGNNTTPGLPPRANNPVTPVTRDAIPEASADCRNDPWPNRYRDPRGIPIPPAKKGPADDPLDVPSNGLHGAIGDYKPNNCDYHFPK</sequence>
<feature type="compositionally biased region" description="Low complexity" evidence="1">
    <location>
        <begin position="258"/>
        <end position="268"/>
    </location>
</feature>
<feature type="region of interest" description="Disordered" evidence="1">
    <location>
        <begin position="289"/>
        <end position="347"/>
    </location>
</feature>
<dbReference type="OrthoDB" id="10688408at2759"/>
<feature type="compositionally biased region" description="Basic and acidic residues" evidence="1">
    <location>
        <begin position="291"/>
        <end position="306"/>
    </location>
</feature>
<dbReference type="InParanoid" id="A0A7E5VIR8"/>
<proteinExistence type="predicted"/>
<dbReference type="Proteomes" id="UP000322000">
    <property type="component" value="Chromosome 1"/>
</dbReference>
<feature type="region of interest" description="Disordered" evidence="1">
    <location>
        <begin position="193"/>
        <end position="214"/>
    </location>
</feature>
<keyword evidence="2" id="KW-1185">Reference proteome</keyword>
<accession>A0A7E5VIR8</accession>
<protein>
    <submittedName>
        <fullName evidence="3">Proline-rich receptor-like protein kinase PERK9</fullName>
    </submittedName>
</protein>
<dbReference type="GeneID" id="113494179"/>
<feature type="region of interest" description="Disordered" evidence="1">
    <location>
        <begin position="227"/>
        <end position="246"/>
    </location>
</feature>
<dbReference type="RefSeq" id="XP_026728228.1">
    <property type="nucleotide sequence ID" value="XM_026872427.1"/>
</dbReference>
<feature type="region of interest" description="Disordered" evidence="1">
    <location>
        <begin position="251"/>
        <end position="276"/>
    </location>
</feature>
<reference evidence="3" key="1">
    <citation type="submission" date="2025-08" db="UniProtKB">
        <authorList>
            <consortium name="RefSeq"/>
        </authorList>
    </citation>
    <scope>IDENTIFICATION</scope>
</reference>
<dbReference type="KEGG" id="tnl:113494179"/>
<feature type="compositionally biased region" description="Polar residues" evidence="1">
    <location>
        <begin position="229"/>
        <end position="239"/>
    </location>
</feature>
<name>A0A7E5VIR8_TRINI</name>
<evidence type="ECO:0000256" key="1">
    <source>
        <dbReference type="SAM" id="MobiDB-lite"/>
    </source>
</evidence>
<evidence type="ECO:0000313" key="2">
    <source>
        <dbReference type="Proteomes" id="UP000322000"/>
    </source>
</evidence>
<dbReference type="AlphaFoldDB" id="A0A7E5VIR8"/>
<gene>
    <name evidence="3" type="primary">LOC113494179</name>
</gene>
<organism evidence="2 3">
    <name type="scientific">Trichoplusia ni</name>
    <name type="common">Cabbage looper</name>
    <dbReference type="NCBI Taxonomy" id="7111"/>
    <lineage>
        <taxon>Eukaryota</taxon>
        <taxon>Metazoa</taxon>
        <taxon>Ecdysozoa</taxon>
        <taxon>Arthropoda</taxon>
        <taxon>Hexapoda</taxon>
        <taxon>Insecta</taxon>
        <taxon>Pterygota</taxon>
        <taxon>Neoptera</taxon>
        <taxon>Endopterygota</taxon>
        <taxon>Lepidoptera</taxon>
        <taxon>Glossata</taxon>
        <taxon>Ditrysia</taxon>
        <taxon>Noctuoidea</taxon>
        <taxon>Noctuidae</taxon>
        <taxon>Plusiinae</taxon>
        <taxon>Trichoplusia</taxon>
    </lineage>
</organism>
<evidence type="ECO:0000313" key="3">
    <source>
        <dbReference type="RefSeq" id="XP_026728228.1"/>
    </source>
</evidence>